<evidence type="ECO:0008006" key="3">
    <source>
        <dbReference type="Google" id="ProtNLM"/>
    </source>
</evidence>
<name>A0ABQ2Y5I1_9ACTN</name>
<gene>
    <name evidence="1" type="ORF">GCM10010324_10210</name>
</gene>
<evidence type="ECO:0000313" key="2">
    <source>
        <dbReference type="Proteomes" id="UP000659223"/>
    </source>
</evidence>
<dbReference type="PANTHER" id="PTHR37017:SF11">
    <property type="entry name" value="ESTERASE_LIPASE_THIOESTERASE DOMAIN-CONTAINING PROTEIN"/>
    <property type="match status" value="1"/>
</dbReference>
<accession>A0ABQ2Y5I1</accession>
<evidence type="ECO:0000313" key="1">
    <source>
        <dbReference type="EMBL" id="GGX66946.1"/>
    </source>
</evidence>
<dbReference type="SUPFAM" id="SSF53474">
    <property type="entry name" value="alpha/beta-Hydrolases"/>
    <property type="match status" value="1"/>
</dbReference>
<dbReference type="EMBL" id="BMUT01000001">
    <property type="protein sequence ID" value="GGX66946.1"/>
    <property type="molecule type" value="Genomic_DNA"/>
</dbReference>
<keyword evidence="2" id="KW-1185">Reference proteome</keyword>
<dbReference type="InterPro" id="IPR052897">
    <property type="entry name" value="Sec-Metab_Biosynth_Hydrolase"/>
</dbReference>
<protein>
    <recommendedName>
        <fullName evidence="3">Alpha/beta hydrolase</fullName>
    </recommendedName>
</protein>
<sequence length="139" mass="14896">MRHEPNGPTSRRPQAGRVFNVSVVQNPALSLEGDVAATRQVIDAQDGQVVLVGHSYGGAVISEAGPSSPIPRPTLRFRPSCRPRDGFLLLDREKFADSFAGDLPAERAGSQVVEIAGSHAVYVSQPDEVAALIRQTPER</sequence>
<dbReference type="PANTHER" id="PTHR37017">
    <property type="entry name" value="AB HYDROLASE-1 DOMAIN-CONTAINING PROTEIN-RELATED"/>
    <property type="match status" value="1"/>
</dbReference>
<dbReference type="Gene3D" id="3.40.50.1820">
    <property type="entry name" value="alpha/beta hydrolase"/>
    <property type="match status" value="1"/>
</dbReference>
<reference evidence="2" key="1">
    <citation type="journal article" date="2019" name="Int. J. Syst. Evol. Microbiol.">
        <title>The Global Catalogue of Microorganisms (GCM) 10K type strain sequencing project: providing services to taxonomists for standard genome sequencing and annotation.</title>
        <authorList>
            <consortium name="The Broad Institute Genomics Platform"/>
            <consortium name="The Broad Institute Genome Sequencing Center for Infectious Disease"/>
            <person name="Wu L."/>
            <person name="Ma J."/>
        </authorList>
    </citation>
    <scope>NUCLEOTIDE SEQUENCE [LARGE SCALE GENOMIC DNA]</scope>
    <source>
        <strain evidence="2">JCM 4586</strain>
    </source>
</reference>
<organism evidence="1 2">
    <name type="scientific">Streptomyces hiroshimensis</name>
    <dbReference type="NCBI Taxonomy" id="66424"/>
    <lineage>
        <taxon>Bacteria</taxon>
        <taxon>Bacillati</taxon>
        <taxon>Actinomycetota</taxon>
        <taxon>Actinomycetes</taxon>
        <taxon>Kitasatosporales</taxon>
        <taxon>Streptomycetaceae</taxon>
        <taxon>Streptomyces</taxon>
    </lineage>
</organism>
<dbReference type="InterPro" id="IPR029058">
    <property type="entry name" value="AB_hydrolase_fold"/>
</dbReference>
<dbReference type="Proteomes" id="UP000659223">
    <property type="component" value="Unassembled WGS sequence"/>
</dbReference>
<proteinExistence type="predicted"/>
<comment type="caution">
    <text evidence="1">The sequence shown here is derived from an EMBL/GenBank/DDBJ whole genome shotgun (WGS) entry which is preliminary data.</text>
</comment>